<evidence type="ECO:0000256" key="1">
    <source>
        <dbReference type="SAM" id="Phobius"/>
    </source>
</evidence>
<keyword evidence="1" id="KW-1133">Transmembrane helix</keyword>
<dbReference type="EMBL" id="JANBVO010000004">
    <property type="protein sequence ID" value="KAJ9154970.1"/>
    <property type="molecule type" value="Genomic_DNA"/>
</dbReference>
<evidence type="ECO:0000313" key="3">
    <source>
        <dbReference type="Proteomes" id="UP001174694"/>
    </source>
</evidence>
<protein>
    <submittedName>
        <fullName evidence="2">Uncharacterized protein</fullName>
    </submittedName>
</protein>
<evidence type="ECO:0000313" key="2">
    <source>
        <dbReference type="EMBL" id="KAJ9154970.1"/>
    </source>
</evidence>
<reference evidence="2" key="1">
    <citation type="submission" date="2022-07" db="EMBL/GenBank/DDBJ databases">
        <title>Fungi with potential for degradation of polypropylene.</title>
        <authorList>
            <person name="Gostincar C."/>
        </authorList>
    </citation>
    <scope>NUCLEOTIDE SEQUENCE</scope>
    <source>
        <strain evidence="2">EXF-13308</strain>
    </source>
</reference>
<gene>
    <name evidence="2" type="ORF">NKR23_g2158</name>
</gene>
<dbReference type="Proteomes" id="UP001174694">
    <property type="component" value="Unassembled WGS sequence"/>
</dbReference>
<accession>A0AA38S2A0</accession>
<name>A0AA38S2A0_9PEZI</name>
<keyword evidence="1" id="KW-0472">Membrane</keyword>
<dbReference type="AlphaFoldDB" id="A0AA38S2A0"/>
<organism evidence="2 3">
    <name type="scientific">Pleurostoma richardsiae</name>
    <dbReference type="NCBI Taxonomy" id="41990"/>
    <lineage>
        <taxon>Eukaryota</taxon>
        <taxon>Fungi</taxon>
        <taxon>Dikarya</taxon>
        <taxon>Ascomycota</taxon>
        <taxon>Pezizomycotina</taxon>
        <taxon>Sordariomycetes</taxon>
        <taxon>Sordariomycetidae</taxon>
        <taxon>Calosphaeriales</taxon>
        <taxon>Pleurostomataceae</taxon>
        <taxon>Pleurostoma</taxon>
    </lineage>
</organism>
<keyword evidence="1" id="KW-0812">Transmembrane</keyword>
<proteinExistence type="predicted"/>
<keyword evidence="3" id="KW-1185">Reference proteome</keyword>
<sequence length="92" mass="10038">METTYSVLISLLTVVLVFAGAWFAYEQGYLDPVIEKIGVYMMKAKAKAEQKKLQAQGLKEGEDFVDSQLKGNQQAAQLQEGIGGLGGLKKNL</sequence>
<comment type="caution">
    <text evidence="2">The sequence shown here is derived from an EMBL/GenBank/DDBJ whole genome shotgun (WGS) entry which is preliminary data.</text>
</comment>
<feature type="transmembrane region" description="Helical" evidence="1">
    <location>
        <begin position="6"/>
        <end position="25"/>
    </location>
</feature>